<protein>
    <recommendedName>
        <fullName evidence="4">MATH domain-containing protein</fullName>
    </recommendedName>
</protein>
<evidence type="ECO:0008006" key="4">
    <source>
        <dbReference type="Google" id="ProtNLM"/>
    </source>
</evidence>
<proteinExistence type="predicted"/>
<evidence type="ECO:0000256" key="1">
    <source>
        <dbReference type="SAM" id="MobiDB-lite"/>
    </source>
</evidence>
<evidence type="ECO:0000313" key="2">
    <source>
        <dbReference type="EMBL" id="CAL1532811.1"/>
    </source>
</evidence>
<keyword evidence="3" id="KW-1185">Reference proteome</keyword>
<comment type="caution">
    <text evidence="2">The sequence shown here is derived from an EMBL/GenBank/DDBJ whole genome shotgun (WGS) entry which is preliminary data.</text>
</comment>
<dbReference type="AlphaFoldDB" id="A0AAV2HJU1"/>
<gene>
    <name evidence="2" type="ORF">GSLYS_00006829001</name>
</gene>
<organism evidence="2 3">
    <name type="scientific">Lymnaea stagnalis</name>
    <name type="common">Great pond snail</name>
    <name type="synonym">Helix stagnalis</name>
    <dbReference type="NCBI Taxonomy" id="6523"/>
    <lineage>
        <taxon>Eukaryota</taxon>
        <taxon>Metazoa</taxon>
        <taxon>Spiralia</taxon>
        <taxon>Lophotrochozoa</taxon>
        <taxon>Mollusca</taxon>
        <taxon>Gastropoda</taxon>
        <taxon>Heterobranchia</taxon>
        <taxon>Euthyneura</taxon>
        <taxon>Panpulmonata</taxon>
        <taxon>Hygrophila</taxon>
        <taxon>Lymnaeoidea</taxon>
        <taxon>Lymnaeidae</taxon>
        <taxon>Lymnaea</taxon>
    </lineage>
</organism>
<dbReference type="Proteomes" id="UP001497497">
    <property type="component" value="Unassembled WGS sequence"/>
</dbReference>
<sequence length="572" mass="66600">MLVTINFEEQLKFLVFEHRRQIEAENMEYLKCLEEALRNGVPLETFNKFWETEVNNTRINAELKLREASQRGSNETNVRNEGKLPDYLNDRFNQLQQQLLEQRDLLLTMSTAIQSINQKMDTSKIFHTESKEKSNHHNIGDDLTCADVEELIKQTTFKFQPHADTSEDKSDRTLSNSGPILEEENKDLEIRFPTITWQQGEMCSNRIERVTHGIVEDEVQQHRIVDDGIRQHRIVDDGIQKHWIVEDSIQQHRIVDDGINQHRIVDDGINQHRIVDDGIQKHRIVDDGINQHRIVDDGIQQHRTVDDGVQEHWDLNSGMQQTYQTIIIYKQPTNQDTTGEKTIFQCRRKIFSTNKTPDGQDQNNGDHDTNQSYQLTAKKISAEHKDQEEIASSTRATGMYAEAIAQQILARGNAPPKYVPRSGAFFEFADVTQCVTENTKHYTDYYLTEPAFCRVRLMFRFDESARLVVTLLVSGSPHEDSLWPVYLSGEGKIFNSKSKRYTYLWRMEAQRFDDPGDIIEVQFEVKTCLETLKGSLHDVTYEQLLERNYEKSNKMNINWKLEAKNWTEACKS</sequence>
<dbReference type="EMBL" id="CAXITT010000125">
    <property type="protein sequence ID" value="CAL1532811.1"/>
    <property type="molecule type" value="Genomic_DNA"/>
</dbReference>
<reference evidence="2 3" key="1">
    <citation type="submission" date="2024-04" db="EMBL/GenBank/DDBJ databases">
        <authorList>
            <consortium name="Genoscope - CEA"/>
            <person name="William W."/>
        </authorList>
    </citation>
    <scope>NUCLEOTIDE SEQUENCE [LARGE SCALE GENOMIC DNA]</scope>
</reference>
<name>A0AAV2HJU1_LYMST</name>
<evidence type="ECO:0000313" key="3">
    <source>
        <dbReference type="Proteomes" id="UP001497497"/>
    </source>
</evidence>
<feature type="region of interest" description="Disordered" evidence="1">
    <location>
        <begin position="158"/>
        <end position="182"/>
    </location>
</feature>
<accession>A0AAV2HJU1</accession>